<evidence type="ECO:0000259" key="5">
    <source>
        <dbReference type="PROSITE" id="PS51071"/>
    </source>
</evidence>
<dbReference type="Pfam" id="PF01380">
    <property type="entry name" value="SIS"/>
    <property type="match status" value="1"/>
</dbReference>
<accession>A0ABY4S0P0</accession>
<keyword evidence="1" id="KW-0805">Transcription regulation</keyword>
<keyword evidence="3" id="KW-0324">Glycolysis</keyword>
<keyword evidence="8" id="KW-1185">Reference proteome</keyword>
<evidence type="ECO:0000256" key="2">
    <source>
        <dbReference type="ARBA" id="ARBA00023125"/>
    </source>
</evidence>
<reference evidence="7" key="1">
    <citation type="submission" date="2022-05" db="EMBL/GenBank/DDBJ databases">
        <title>An RpoN-dependent PEP-CTERM gene is involved in floc formation of an Aquincola tertiaricarbonis strain.</title>
        <authorList>
            <person name="Qiu D."/>
            <person name="Xia M."/>
        </authorList>
    </citation>
    <scope>NUCLEOTIDE SEQUENCE</scope>
    <source>
        <strain evidence="7">RN12</strain>
    </source>
</reference>
<protein>
    <submittedName>
        <fullName evidence="7">MurR/RpiR family transcriptional regulator</fullName>
    </submittedName>
</protein>
<dbReference type="Gene3D" id="3.40.50.10490">
    <property type="entry name" value="Glucose-6-phosphate isomerase like protein, domain 1"/>
    <property type="match status" value="1"/>
</dbReference>
<feature type="domain" description="HTH rpiR-type" evidence="5">
    <location>
        <begin position="21"/>
        <end position="97"/>
    </location>
</feature>
<proteinExistence type="predicted"/>
<dbReference type="PROSITE" id="PS51464">
    <property type="entry name" value="SIS"/>
    <property type="match status" value="1"/>
</dbReference>
<dbReference type="Pfam" id="PF01418">
    <property type="entry name" value="HTH_6"/>
    <property type="match status" value="1"/>
</dbReference>
<evidence type="ECO:0000259" key="6">
    <source>
        <dbReference type="PROSITE" id="PS51464"/>
    </source>
</evidence>
<keyword evidence="4" id="KW-0804">Transcription</keyword>
<dbReference type="InterPro" id="IPR047640">
    <property type="entry name" value="RpiR-like"/>
</dbReference>
<dbReference type="PROSITE" id="PS51071">
    <property type="entry name" value="HTH_RPIR"/>
    <property type="match status" value="1"/>
</dbReference>
<dbReference type="RefSeq" id="WP_250195188.1">
    <property type="nucleotide sequence ID" value="NZ_CP097635.1"/>
</dbReference>
<dbReference type="PANTHER" id="PTHR30514:SF18">
    <property type="entry name" value="RPIR-FAMILY TRANSCRIPTIONAL REGULATOR"/>
    <property type="match status" value="1"/>
</dbReference>
<dbReference type="SUPFAM" id="SSF53697">
    <property type="entry name" value="SIS domain"/>
    <property type="match status" value="1"/>
</dbReference>
<evidence type="ECO:0000256" key="3">
    <source>
        <dbReference type="ARBA" id="ARBA00023152"/>
    </source>
</evidence>
<dbReference type="Proteomes" id="UP001056201">
    <property type="component" value="Chromosome 1"/>
</dbReference>
<organism evidence="7 8">
    <name type="scientific">Aquincola tertiaricarbonis</name>
    <dbReference type="NCBI Taxonomy" id="391953"/>
    <lineage>
        <taxon>Bacteria</taxon>
        <taxon>Pseudomonadati</taxon>
        <taxon>Pseudomonadota</taxon>
        <taxon>Betaproteobacteria</taxon>
        <taxon>Burkholderiales</taxon>
        <taxon>Sphaerotilaceae</taxon>
        <taxon>Aquincola</taxon>
    </lineage>
</organism>
<dbReference type="InterPro" id="IPR000281">
    <property type="entry name" value="HTH_RpiR"/>
</dbReference>
<dbReference type="CDD" id="cd05013">
    <property type="entry name" value="SIS_RpiR"/>
    <property type="match status" value="1"/>
</dbReference>
<name>A0ABY4S0P0_AQUTE</name>
<dbReference type="InterPro" id="IPR035472">
    <property type="entry name" value="RpiR-like_SIS"/>
</dbReference>
<dbReference type="InterPro" id="IPR046348">
    <property type="entry name" value="SIS_dom_sf"/>
</dbReference>
<evidence type="ECO:0000256" key="1">
    <source>
        <dbReference type="ARBA" id="ARBA00023015"/>
    </source>
</evidence>
<evidence type="ECO:0000256" key="4">
    <source>
        <dbReference type="ARBA" id="ARBA00023163"/>
    </source>
</evidence>
<feature type="domain" description="SIS" evidence="6">
    <location>
        <begin position="144"/>
        <end position="283"/>
    </location>
</feature>
<dbReference type="PANTHER" id="PTHR30514">
    <property type="entry name" value="GLUCOKINASE"/>
    <property type="match status" value="1"/>
</dbReference>
<sequence>MRSPPATLAAPSDWAGRFAALPVLQQVAACLPGMPAALQRMGQAVLAHPFRAATLNIDEFAGEVSVSVATANRFARALNYPGYPQFRAELARGFEAILAPVESLRSNLRQGASTQQAMAGSLTETLGNLQHTVQALQHQPCDAAVKLLTEAEQVMTLGWGSSAYLAGLLQHELEPYCARVSSLAHSGGPSHAARQLVKRGPRDVVVALAFPRYVEDTIVLTRLARERGVKVLALTDEPTSPLVPLADVVLYAHVNRQVASTSNATVLALLEALVAAVVHHTPDAVQRAEDMASGVLPWLQIDTGRPAAAPALRRAARPRKDTE</sequence>
<dbReference type="Gene3D" id="1.10.10.10">
    <property type="entry name" value="Winged helix-like DNA-binding domain superfamily/Winged helix DNA-binding domain"/>
    <property type="match status" value="1"/>
</dbReference>
<dbReference type="InterPro" id="IPR001347">
    <property type="entry name" value="SIS_dom"/>
</dbReference>
<dbReference type="SUPFAM" id="SSF46689">
    <property type="entry name" value="Homeodomain-like"/>
    <property type="match status" value="1"/>
</dbReference>
<keyword evidence="2" id="KW-0238">DNA-binding</keyword>
<dbReference type="InterPro" id="IPR036388">
    <property type="entry name" value="WH-like_DNA-bd_sf"/>
</dbReference>
<evidence type="ECO:0000313" key="8">
    <source>
        <dbReference type="Proteomes" id="UP001056201"/>
    </source>
</evidence>
<evidence type="ECO:0000313" key="7">
    <source>
        <dbReference type="EMBL" id="URI06923.1"/>
    </source>
</evidence>
<gene>
    <name evidence="7" type="ORF">MW290_13600</name>
</gene>
<dbReference type="InterPro" id="IPR009057">
    <property type="entry name" value="Homeodomain-like_sf"/>
</dbReference>
<dbReference type="EMBL" id="CP097635">
    <property type="protein sequence ID" value="URI06923.1"/>
    <property type="molecule type" value="Genomic_DNA"/>
</dbReference>